<reference evidence="2 3" key="1">
    <citation type="submission" date="2021-07" db="EMBL/GenBank/DDBJ databases">
        <title>Whole genome sequencing of non-tuberculosis mycobacteria type-strains.</title>
        <authorList>
            <person name="Igarashi Y."/>
            <person name="Osugi A."/>
            <person name="Mitarai S."/>
        </authorList>
    </citation>
    <scope>NUCLEOTIDE SEQUENCE [LARGE SCALE GENOMIC DNA]</scope>
    <source>
        <strain evidence="2 3">JCM 16370</strain>
    </source>
</reference>
<keyword evidence="1" id="KW-0732">Signal</keyword>
<dbReference type="RefSeq" id="WP_125477456.1">
    <property type="nucleotide sequence ID" value="NZ_BAAAVX010000014.1"/>
</dbReference>
<evidence type="ECO:0000256" key="1">
    <source>
        <dbReference type="SAM" id="SignalP"/>
    </source>
</evidence>
<sequence length="188" mass="19925">MVTVMRALAAAVLFISAPVGLAVPAAADQPMEGSYTYTEAGLPPATWTFSPTCVPVCPVSSPECTRPFGAGGPTGCTLHMSSSTAQHINRDEREMNFGATARIVNGMWSFTYPQPEGVRCPDGSYALSTDTYAFDDATLTGTHTVTWTPQCGMQAGMTNTPFALAFNGPLPAPVTRYPLQCNQFGVCR</sequence>
<dbReference type="EMBL" id="CP080333">
    <property type="protein sequence ID" value="QYL15182.1"/>
    <property type="molecule type" value="Genomic_DNA"/>
</dbReference>
<feature type="chain" id="PRO_5047113620" description="Secreted protein" evidence="1">
    <location>
        <begin position="22"/>
        <end position="188"/>
    </location>
</feature>
<name>A0ABX8VBL8_9MYCO</name>
<evidence type="ECO:0000313" key="3">
    <source>
        <dbReference type="Proteomes" id="UP000825367"/>
    </source>
</evidence>
<evidence type="ECO:0000313" key="2">
    <source>
        <dbReference type="EMBL" id="QYL15182.1"/>
    </source>
</evidence>
<proteinExistence type="predicted"/>
<gene>
    <name evidence="2" type="ORF">K0O64_18795</name>
</gene>
<protein>
    <recommendedName>
        <fullName evidence="4">Secreted protein</fullName>
    </recommendedName>
</protein>
<accession>A0ABX8VBL8</accession>
<dbReference type="Proteomes" id="UP000825367">
    <property type="component" value="Chromosome"/>
</dbReference>
<organism evidence="2 3">
    <name type="scientific">Mycolicibacterium pallens</name>
    <dbReference type="NCBI Taxonomy" id="370524"/>
    <lineage>
        <taxon>Bacteria</taxon>
        <taxon>Bacillati</taxon>
        <taxon>Actinomycetota</taxon>
        <taxon>Actinomycetes</taxon>
        <taxon>Mycobacteriales</taxon>
        <taxon>Mycobacteriaceae</taxon>
        <taxon>Mycolicibacterium</taxon>
    </lineage>
</organism>
<keyword evidence="3" id="KW-1185">Reference proteome</keyword>
<feature type="signal peptide" evidence="1">
    <location>
        <begin position="1"/>
        <end position="21"/>
    </location>
</feature>
<evidence type="ECO:0008006" key="4">
    <source>
        <dbReference type="Google" id="ProtNLM"/>
    </source>
</evidence>